<dbReference type="OrthoDB" id="25954at2"/>
<keyword evidence="3" id="KW-0479">Metal-binding</keyword>
<evidence type="ECO:0000256" key="1">
    <source>
        <dbReference type="ARBA" id="ARBA00022448"/>
    </source>
</evidence>
<dbReference type="GO" id="GO:0046872">
    <property type="term" value="F:metal ion binding"/>
    <property type="evidence" value="ECO:0007669"/>
    <property type="project" value="UniProtKB-KW"/>
</dbReference>
<name>A0A1T4TM81_9BACT</name>
<dbReference type="CDD" id="cd08916">
    <property type="entry name" value="TrHb3_P"/>
    <property type="match status" value="1"/>
</dbReference>
<dbReference type="RefSeq" id="WP_078672236.1">
    <property type="nucleotide sequence ID" value="NZ_FUWZ01000005.1"/>
</dbReference>
<protein>
    <submittedName>
        <fullName evidence="5">Hemoglobin</fullName>
    </submittedName>
</protein>
<dbReference type="EMBL" id="FUWZ01000005">
    <property type="protein sequence ID" value="SKA41428.1"/>
    <property type="molecule type" value="Genomic_DNA"/>
</dbReference>
<dbReference type="SUPFAM" id="SSF46458">
    <property type="entry name" value="Globin-like"/>
    <property type="match status" value="1"/>
</dbReference>
<reference evidence="6" key="1">
    <citation type="submission" date="2017-02" db="EMBL/GenBank/DDBJ databases">
        <authorList>
            <person name="Varghese N."/>
            <person name="Submissions S."/>
        </authorList>
    </citation>
    <scope>NUCLEOTIDE SEQUENCE [LARGE SCALE GENOMIC DNA]</scope>
    <source>
        <strain evidence="6">DSM 22224</strain>
    </source>
</reference>
<dbReference type="InterPro" id="IPR012292">
    <property type="entry name" value="Globin/Proto"/>
</dbReference>
<evidence type="ECO:0000256" key="2">
    <source>
        <dbReference type="ARBA" id="ARBA00022617"/>
    </source>
</evidence>
<dbReference type="Gene3D" id="1.10.490.10">
    <property type="entry name" value="Globins"/>
    <property type="match status" value="1"/>
</dbReference>
<dbReference type="Pfam" id="PF01152">
    <property type="entry name" value="Bac_globin"/>
    <property type="match status" value="1"/>
</dbReference>
<keyword evidence="6" id="KW-1185">Reference proteome</keyword>
<evidence type="ECO:0000313" key="6">
    <source>
        <dbReference type="Proteomes" id="UP000190367"/>
    </source>
</evidence>
<dbReference type="STRING" id="634771.SAMN04488128_105440"/>
<proteinExistence type="predicted"/>
<dbReference type="GO" id="GO:0019825">
    <property type="term" value="F:oxygen binding"/>
    <property type="evidence" value="ECO:0007669"/>
    <property type="project" value="InterPro"/>
</dbReference>
<organism evidence="5 6">
    <name type="scientific">Chitinophaga eiseniae</name>
    <dbReference type="NCBI Taxonomy" id="634771"/>
    <lineage>
        <taxon>Bacteria</taxon>
        <taxon>Pseudomonadati</taxon>
        <taxon>Bacteroidota</taxon>
        <taxon>Chitinophagia</taxon>
        <taxon>Chitinophagales</taxon>
        <taxon>Chitinophagaceae</taxon>
        <taxon>Chitinophaga</taxon>
    </lineage>
</organism>
<dbReference type="GO" id="GO:0020037">
    <property type="term" value="F:heme binding"/>
    <property type="evidence" value="ECO:0007669"/>
    <property type="project" value="InterPro"/>
</dbReference>
<accession>A0A1T4TM81</accession>
<evidence type="ECO:0000256" key="3">
    <source>
        <dbReference type="ARBA" id="ARBA00022723"/>
    </source>
</evidence>
<dbReference type="Proteomes" id="UP000190367">
    <property type="component" value="Unassembled WGS sequence"/>
</dbReference>
<gene>
    <name evidence="5" type="ORF">SAMN04488128_105440</name>
</gene>
<dbReference type="AlphaFoldDB" id="A0A1T4TM81"/>
<evidence type="ECO:0000256" key="4">
    <source>
        <dbReference type="ARBA" id="ARBA00023004"/>
    </source>
</evidence>
<dbReference type="InterPro" id="IPR001486">
    <property type="entry name" value="Hemoglobin_trunc"/>
</dbReference>
<keyword evidence="4" id="KW-0408">Iron</keyword>
<sequence>METKKDITDLTDIQKMVDTFYGTVREDELLGPIFNNLIQHRWPEHLGKMYRFWDTILLDSHTYHGAPFHPHATMPVNGLHFDRWVQLFRATVNGLFAGPKADEACWRGEKMAQMFLSKIEYYQGQPPLR</sequence>
<evidence type="ECO:0000313" key="5">
    <source>
        <dbReference type="EMBL" id="SKA41428.1"/>
    </source>
</evidence>
<dbReference type="InterPro" id="IPR009050">
    <property type="entry name" value="Globin-like_sf"/>
</dbReference>
<keyword evidence="2" id="KW-0349">Heme</keyword>
<keyword evidence="1" id="KW-0813">Transport</keyword>